<dbReference type="OrthoDB" id="9949420at2759"/>
<dbReference type="AlphaFoldDB" id="A0A9Q0DP25"/>
<keyword evidence="6 9" id="KW-0472">Membrane</keyword>
<keyword evidence="4" id="KW-0677">Repeat</keyword>
<dbReference type="InterPro" id="IPR013151">
    <property type="entry name" value="Immunoglobulin_dom"/>
</dbReference>
<feature type="domain" description="Ig-like" evidence="11">
    <location>
        <begin position="157"/>
        <end position="272"/>
    </location>
</feature>
<keyword evidence="3 10" id="KW-0732">Signal</keyword>
<dbReference type="InterPro" id="IPR003599">
    <property type="entry name" value="Ig_sub"/>
</dbReference>
<dbReference type="SMART" id="SM00406">
    <property type="entry name" value="IGv"/>
    <property type="match status" value="5"/>
</dbReference>
<dbReference type="FunFam" id="2.60.40.10:FF:000191">
    <property type="entry name" value="Immunoglobulin superfamily member 3"/>
    <property type="match status" value="1"/>
</dbReference>
<dbReference type="InterPro" id="IPR007110">
    <property type="entry name" value="Ig-like_dom"/>
</dbReference>
<evidence type="ECO:0000256" key="1">
    <source>
        <dbReference type="ARBA" id="ARBA00004479"/>
    </source>
</evidence>
<comment type="caution">
    <text evidence="12">The sequence shown here is derived from an EMBL/GenBank/DDBJ whole genome shotgun (WGS) entry which is preliminary data.</text>
</comment>
<feature type="domain" description="Ig-like" evidence="11">
    <location>
        <begin position="551"/>
        <end position="672"/>
    </location>
</feature>
<name>A0A9Q0DP25_9TELE</name>
<keyword evidence="13" id="KW-1185">Reference proteome</keyword>
<gene>
    <name evidence="12" type="ORF">NHX12_007403</name>
</gene>
<dbReference type="FunFam" id="2.60.40.10:FF:000491">
    <property type="entry name" value="Immunoglobulin superfamily, member 3"/>
    <property type="match status" value="1"/>
</dbReference>
<dbReference type="Pfam" id="PF07686">
    <property type="entry name" value="V-set"/>
    <property type="match status" value="1"/>
</dbReference>
<dbReference type="EMBL" id="JANIIK010000113">
    <property type="protein sequence ID" value="KAJ3592275.1"/>
    <property type="molecule type" value="Genomic_DNA"/>
</dbReference>
<evidence type="ECO:0000256" key="5">
    <source>
        <dbReference type="ARBA" id="ARBA00022989"/>
    </source>
</evidence>
<protein>
    <recommendedName>
        <fullName evidence="11">Ig-like domain-containing protein</fullName>
    </recommendedName>
</protein>
<accession>A0A9Q0DP25</accession>
<dbReference type="PANTHER" id="PTHR12207">
    <property type="entry name" value="V-SET AND TRANSMEMBRANE DOMAIN-CONTAINING PROTEIN"/>
    <property type="match status" value="1"/>
</dbReference>
<keyword evidence="2 9" id="KW-0812">Transmembrane</keyword>
<evidence type="ECO:0000313" key="12">
    <source>
        <dbReference type="EMBL" id="KAJ3592275.1"/>
    </source>
</evidence>
<dbReference type="CDD" id="cd00099">
    <property type="entry name" value="IgV"/>
    <property type="match status" value="3"/>
</dbReference>
<dbReference type="SMART" id="SM00408">
    <property type="entry name" value="IGc2"/>
    <property type="match status" value="5"/>
</dbReference>
<evidence type="ECO:0000256" key="6">
    <source>
        <dbReference type="ARBA" id="ARBA00023136"/>
    </source>
</evidence>
<feature type="domain" description="Ig-like" evidence="11">
    <location>
        <begin position="809"/>
        <end position="939"/>
    </location>
</feature>
<keyword evidence="8" id="KW-0393">Immunoglobulin domain</keyword>
<keyword evidence="5 9" id="KW-1133">Transmembrane helix</keyword>
<evidence type="ECO:0000256" key="9">
    <source>
        <dbReference type="SAM" id="Phobius"/>
    </source>
</evidence>
<dbReference type="InterPro" id="IPR013106">
    <property type="entry name" value="Ig_V-set"/>
</dbReference>
<evidence type="ECO:0000256" key="4">
    <source>
        <dbReference type="ARBA" id="ARBA00022737"/>
    </source>
</evidence>
<dbReference type="InterPro" id="IPR013783">
    <property type="entry name" value="Ig-like_fold"/>
</dbReference>
<evidence type="ECO:0000256" key="3">
    <source>
        <dbReference type="ARBA" id="ARBA00022729"/>
    </source>
</evidence>
<dbReference type="InterPro" id="IPR036179">
    <property type="entry name" value="Ig-like_dom_sf"/>
</dbReference>
<reference evidence="12" key="1">
    <citation type="submission" date="2022-07" db="EMBL/GenBank/DDBJ databases">
        <title>Chromosome-level genome of Muraenolepis orangiensis.</title>
        <authorList>
            <person name="Kim J."/>
        </authorList>
    </citation>
    <scope>NUCLEOTIDE SEQUENCE</scope>
    <source>
        <strain evidence="12">KU_S4_2022</strain>
        <tissue evidence="12">Muscle</tissue>
    </source>
</reference>
<feature type="domain" description="Ig-like" evidence="11">
    <location>
        <begin position="433"/>
        <end position="543"/>
    </location>
</feature>
<feature type="domain" description="Ig-like" evidence="11">
    <location>
        <begin position="293"/>
        <end position="415"/>
    </location>
</feature>
<feature type="domain" description="Ig-like" evidence="11">
    <location>
        <begin position="953"/>
        <end position="1080"/>
    </location>
</feature>
<evidence type="ECO:0000256" key="7">
    <source>
        <dbReference type="ARBA" id="ARBA00023157"/>
    </source>
</evidence>
<evidence type="ECO:0000256" key="8">
    <source>
        <dbReference type="ARBA" id="ARBA00023319"/>
    </source>
</evidence>
<sequence>MRSSAMLGLLIALLLGLFHIRCGEAQVLTEVPLGPLYRVVGHPLLIPCNVSGFKDAETTKEFEFRMQRPGKPMDINVISTEDPNFSFSAFSGRVENNEIHLEHVAPNSVHFQVSKLLPSDVGEYECAVINKEQNYNGVYAAKITVKVIDNTLTVSSPDSGSARLAGEGDPLALTCQASSNTVQHTHLSVTWYLHKEGEPDAHPLVSLDRDLTLTPGPRFQERFRAGAVRLDKVGEAMYRLNIARLAPSDQGQIYCRAQEWIQDPDRSWFSITQKDTEPTRLTVKAKDEAVADPRSLGVRISVQQETLQEGQQLVLTCSVDNPAPGQLLSMAWLRGGSELARFGPTGVLQVGAQYSGRELTATKTGDGVHLLVLRPVRVQDQGGYLCRAWHQDRGPDGDFTQGVAHDSATQMVNISATEGSGLSVEMESNGVAATEGDKLQLTCKATGGRGQLSVAWDHKLGSPAASTGSFTRVVSLSHEGVIQAGADFAQRSVRATRPAANTFALELDGVVPSDAGTYRCTVTEWSVGPSGDASETHSQSQMSNVQVLLLDTLFQLKLMSRNTQATVGDQVELICRLRGPEVLPPTLRWTLRRNGSASPDTVLTLSPGGAVAWQGGWQRRYQLSVERLQEGEILHKLMIAGASTWEEGRYGCEASVFLDGRHKKVASSNELAVKVTIPESKLSLSSMPSLSVDAGADVTLNCFALATTPGASHFAVTWHQGENNRTVLWSDRDGRTVSHSRGGDDQRRISALRMPGLGPPRFELTVRQAQVGDGGRYSCMVMEWLQDPDGNWFVLPPARTTTELHVLEPANNLHIAEEERHLVVTEGEDVDLNCSLTSGASDASLSYSLSWLYAGPDPSAVNRSFTLAELGHGGLLRRPENPELQGSSLGRRLFLSRPTHGSFRLGIQRTQQGDGGAYWCRVEQFQLEQPGRWQLKAVDNSGRITLTVKATESKLSMGIGGDVNLTVTPSQSFVLPCSVAARTSPTSAFGVTWFWQKETGAADKRVVFEASADGTLRRGVSWTRGGRLRFDHPVPDLFNLTVTAATPEDSGVYHCEVEEWLISPPGRRKVGVAMRSEEITVDVRSYLPVGHVSDSRSATLLGVLTGLVLILLVVVLLLVLKIRRGQHPGAKKGDTLWTEGQPLQYKLDMTKGE</sequence>
<evidence type="ECO:0000256" key="2">
    <source>
        <dbReference type="ARBA" id="ARBA00022692"/>
    </source>
</evidence>
<dbReference type="InterPro" id="IPR003598">
    <property type="entry name" value="Ig_sub2"/>
</dbReference>
<dbReference type="SMART" id="SM00409">
    <property type="entry name" value="IG"/>
    <property type="match status" value="8"/>
</dbReference>
<evidence type="ECO:0000256" key="10">
    <source>
        <dbReference type="SAM" id="SignalP"/>
    </source>
</evidence>
<feature type="chain" id="PRO_5040493177" description="Ig-like domain-containing protein" evidence="10">
    <location>
        <begin position="26"/>
        <end position="1153"/>
    </location>
</feature>
<comment type="subcellular location">
    <subcellularLocation>
        <location evidence="1">Membrane</location>
        <topology evidence="1">Single-pass type I membrane protein</topology>
    </subcellularLocation>
</comment>
<evidence type="ECO:0000313" key="13">
    <source>
        <dbReference type="Proteomes" id="UP001148018"/>
    </source>
</evidence>
<feature type="signal peptide" evidence="10">
    <location>
        <begin position="1"/>
        <end position="25"/>
    </location>
</feature>
<proteinExistence type="predicted"/>
<keyword evidence="7" id="KW-1015">Disulfide bond</keyword>
<dbReference type="Pfam" id="PF00047">
    <property type="entry name" value="ig"/>
    <property type="match status" value="1"/>
</dbReference>
<dbReference type="PANTHER" id="PTHR12207:SF25">
    <property type="entry name" value="IMMUNOGLOBULIN SUPERFAMILY MEMBER 2"/>
    <property type="match status" value="1"/>
</dbReference>
<dbReference type="SUPFAM" id="SSF48726">
    <property type="entry name" value="Immunoglobulin"/>
    <property type="match status" value="8"/>
</dbReference>
<evidence type="ECO:0000259" key="11">
    <source>
        <dbReference type="PROSITE" id="PS50835"/>
    </source>
</evidence>
<feature type="domain" description="Ig-like" evidence="11">
    <location>
        <begin position="678"/>
        <end position="781"/>
    </location>
</feature>
<dbReference type="PROSITE" id="PS50835">
    <property type="entry name" value="IG_LIKE"/>
    <property type="match status" value="7"/>
</dbReference>
<organism evidence="12 13">
    <name type="scientific">Muraenolepis orangiensis</name>
    <name type="common">Patagonian moray cod</name>
    <dbReference type="NCBI Taxonomy" id="630683"/>
    <lineage>
        <taxon>Eukaryota</taxon>
        <taxon>Metazoa</taxon>
        <taxon>Chordata</taxon>
        <taxon>Craniata</taxon>
        <taxon>Vertebrata</taxon>
        <taxon>Euteleostomi</taxon>
        <taxon>Actinopterygii</taxon>
        <taxon>Neopterygii</taxon>
        <taxon>Teleostei</taxon>
        <taxon>Neoteleostei</taxon>
        <taxon>Acanthomorphata</taxon>
        <taxon>Zeiogadaria</taxon>
        <taxon>Gadariae</taxon>
        <taxon>Gadiformes</taxon>
        <taxon>Muraenolepidoidei</taxon>
        <taxon>Muraenolepididae</taxon>
        <taxon>Muraenolepis</taxon>
    </lineage>
</organism>
<dbReference type="Gene3D" id="2.60.40.10">
    <property type="entry name" value="Immunoglobulins"/>
    <property type="match status" value="8"/>
</dbReference>
<feature type="transmembrane region" description="Helical" evidence="9">
    <location>
        <begin position="1100"/>
        <end position="1122"/>
    </location>
</feature>
<dbReference type="InterPro" id="IPR051102">
    <property type="entry name" value="IgSF_V-set/TM_domain"/>
</dbReference>
<dbReference type="Proteomes" id="UP001148018">
    <property type="component" value="Unassembled WGS sequence"/>
</dbReference>
<dbReference type="GO" id="GO:0016020">
    <property type="term" value="C:membrane"/>
    <property type="evidence" value="ECO:0007669"/>
    <property type="project" value="UniProtKB-SubCell"/>
</dbReference>